<dbReference type="RefSeq" id="WP_162840394.1">
    <property type="nucleotide sequence ID" value="NZ_FNID01000025.1"/>
</dbReference>
<evidence type="ECO:0000256" key="2">
    <source>
        <dbReference type="ARBA" id="ARBA00007400"/>
    </source>
</evidence>
<evidence type="ECO:0000313" key="10">
    <source>
        <dbReference type="Proteomes" id="UP000199182"/>
    </source>
</evidence>
<feature type="transmembrane region" description="Helical" evidence="7">
    <location>
        <begin position="287"/>
        <end position="306"/>
    </location>
</feature>
<dbReference type="GO" id="GO:0016413">
    <property type="term" value="F:O-acetyltransferase activity"/>
    <property type="evidence" value="ECO:0007669"/>
    <property type="project" value="TreeGrafter"/>
</dbReference>
<evidence type="ECO:0000259" key="8">
    <source>
        <dbReference type="Pfam" id="PF01757"/>
    </source>
</evidence>
<comment type="similarity">
    <text evidence="2">Belongs to the acyltransferase 3 family.</text>
</comment>
<dbReference type="EMBL" id="FNID01000025">
    <property type="protein sequence ID" value="SDN62135.1"/>
    <property type="molecule type" value="Genomic_DNA"/>
</dbReference>
<dbReference type="AlphaFoldDB" id="A0A1H0CW89"/>
<dbReference type="Pfam" id="PF01757">
    <property type="entry name" value="Acyl_transf_3"/>
    <property type="match status" value="1"/>
</dbReference>
<feature type="transmembrane region" description="Helical" evidence="7">
    <location>
        <begin position="219"/>
        <end position="241"/>
    </location>
</feature>
<dbReference type="PANTHER" id="PTHR40074:SF2">
    <property type="entry name" value="O-ACETYLTRANSFERASE WECH"/>
    <property type="match status" value="1"/>
</dbReference>
<organism evidence="9 10">
    <name type="scientific">Acetanaerobacterium elongatum</name>
    <dbReference type="NCBI Taxonomy" id="258515"/>
    <lineage>
        <taxon>Bacteria</taxon>
        <taxon>Bacillati</taxon>
        <taxon>Bacillota</taxon>
        <taxon>Clostridia</taxon>
        <taxon>Eubacteriales</taxon>
        <taxon>Oscillospiraceae</taxon>
        <taxon>Acetanaerobacterium</taxon>
    </lineage>
</organism>
<name>A0A1H0CW89_9FIRM</name>
<feature type="transmembrane region" description="Helical" evidence="7">
    <location>
        <begin position="133"/>
        <end position="150"/>
    </location>
</feature>
<keyword evidence="3" id="KW-1003">Cell membrane</keyword>
<feature type="transmembrane region" description="Helical" evidence="7">
    <location>
        <begin position="318"/>
        <end position="342"/>
    </location>
</feature>
<evidence type="ECO:0000256" key="3">
    <source>
        <dbReference type="ARBA" id="ARBA00022475"/>
    </source>
</evidence>
<feature type="transmembrane region" description="Helical" evidence="7">
    <location>
        <begin position="247"/>
        <end position="267"/>
    </location>
</feature>
<proteinExistence type="inferred from homology"/>
<gene>
    <name evidence="9" type="ORF">SAMN05192585_12525</name>
</gene>
<feature type="transmembrane region" description="Helical" evidence="7">
    <location>
        <begin position="12"/>
        <end position="32"/>
    </location>
</feature>
<keyword evidence="9" id="KW-0808">Transferase</keyword>
<reference evidence="9 10" key="1">
    <citation type="submission" date="2016-10" db="EMBL/GenBank/DDBJ databases">
        <authorList>
            <person name="de Groot N.N."/>
        </authorList>
    </citation>
    <scope>NUCLEOTIDE SEQUENCE [LARGE SCALE GENOMIC DNA]</scope>
    <source>
        <strain evidence="9 10">CGMCC 1.5012</strain>
    </source>
</reference>
<keyword evidence="4 7" id="KW-0812">Transmembrane</keyword>
<accession>A0A1H0CW89</accession>
<feature type="transmembrane region" description="Helical" evidence="7">
    <location>
        <begin position="48"/>
        <end position="66"/>
    </location>
</feature>
<evidence type="ECO:0000256" key="5">
    <source>
        <dbReference type="ARBA" id="ARBA00022989"/>
    </source>
</evidence>
<dbReference type="Proteomes" id="UP000199182">
    <property type="component" value="Unassembled WGS sequence"/>
</dbReference>
<keyword evidence="10" id="KW-1185">Reference proteome</keyword>
<feature type="domain" description="Acyltransferase 3" evidence="8">
    <location>
        <begin position="12"/>
        <end position="337"/>
    </location>
</feature>
<feature type="transmembrane region" description="Helical" evidence="7">
    <location>
        <begin position="87"/>
        <end position="104"/>
    </location>
</feature>
<dbReference type="InterPro" id="IPR002656">
    <property type="entry name" value="Acyl_transf_3_dom"/>
</dbReference>
<sequence length="353" mass="40139">MSDNLTIPGRIIYLDIVRILAIFAVVVIHIAACDWVCLPVSSFEWQTLNFYDAICRWCIPVFFMMSGRHFLHPEKTITFSTLFRKNVLRMVAALFFWGVLYYLYSSILQNGRIVLQDVLGGLLSVVTLKARRHLWFLYAITALYLMTPLLRRLVAVSTPKRLLRMSLGLIFVSGIIPIAAYFTPLRDMAFFLQGIGFPGLFILGYYISRYNTKVKYIGLLYAGGVLGLIFTIVASSILSVSENIGNQLFYQFTTPNVALTAIAMMVFGKNNLSKLSFGEKWDKRIEAFSNITFAMYLVHDFFIIPFERRLYGFTPTSLNPVFLVPLLAAAVFALSILPAYLFKKIPVLRNFIA</sequence>
<comment type="subcellular location">
    <subcellularLocation>
        <location evidence="1">Cell membrane</location>
        <topology evidence="1">Multi-pass membrane protein</topology>
    </subcellularLocation>
</comment>
<keyword evidence="5 7" id="KW-1133">Transmembrane helix</keyword>
<keyword evidence="9" id="KW-0012">Acyltransferase</keyword>
<feature type="transmembrane region" description="Helical" evidence="7">
    <location>
        <begin position="162"/>
        <end position="182"/>
    </location>
</feature>
<feature type="transmembrane region" description="Helical" evidence="7">
    <location>
        <begin position="188"/>
        <end position="207"/>
    </location>
</feature>
<evidence type="ECO:0000313" key="9">
    <source>
        <dbReference type="EMBL" id="SDN62135.1"/>
    </source>
</evidence>
<protein>
    <submittedName>
        <fullName evidence="9">Surface polysaccharide O-acyltransferase, integral membrane enzyme</fullName>
    </submittedName>
</protein>
<keyword evidence="6 7" id="KW-0472">Membrane</keyword>
<dbReference type="PANTHER" id="PTHR40074">
    <property type="entry name" value="O-ACETYLTRANSFERASE WECH"/>
    <property type="match status" value="1"/>
</dbReference>
<evidence type="ECO:0000256" key="7">
    <source>
        <dbReference type="SAM" id="Phobius"/>
    </source>
</evidence>
<evidence type="ECO:0000256" key="6">
    <source>
        <dbReference type="ARBA" id="ARBA00023136"/>
    </source>
</evidence>
<dbReference type="GO" id="GO:0005886">
    <property type="term" value="C:plasma membrane"/>
    <property type="evidence" value="ECO:0007669"/>
    <property type="project" value="UniProtKB-SubCell"/>
</dbReference>
<evidence type="ECO:0000256" key="1">
    <source>
        <dbReference type="ARBA" id="ARBA00004651"/>
    </source>
</evidence>
<evidence type="ECO:0000256" key="4">
    <source>
        <dbReference type="ARBA" id="ARBA00022692"/>
    </source>
</evidence>
<dbReference type="GO" id="GO:0009246">
    <property type="term" value="P:enterobacterial common antigen biosynthetic process"/>
    <property type="evidence" value="ECO:0007669"/>
    <property type="project" value="TreeGrafter"/>
</dbReference>